<dbReference type="InterPro" id="IPR015797">
    <property type="entry name" value="NUDIX_hydrolase-like_dom_sf"/>
</dbReference>
<dbReference type="GO" id="GO:0000298">
    <property type="term" value="F:endopolyphosphatase activity"/>
    <property type="evidence" value="ECO:0007669"/>
    <property type="project" value="TreeGrafter"/>
</dbReference>
<evidence type="ECO:0000259" key="6">
    <source>
        <dbReference type="PROSITE" id="PS51462"/>
    </source>
</evidence>
<dbReference type="PANTHER" id="PTHR12629:SF0">
    <property type="entry name" value="DIPHOSPHOINOSITOL-POLYPHOSPHATE DIPHOSPHATASE"/>
    <property type="match status" value="1"/>
</dbReference>
<dbReference type="GO" id="GO:1901911">
    <property type="term" value="P:adenosine 5'-(hexahydrogen pentaphosphate) catabolic process"/>
    <property type="evidence" value="ECO:0007669"/>
    <property type="project" value="TreeGrafter"/>
</dbReference>
<keyword evidence="8" id="KW-1185">Reference proteome</keyword>
<dbReference type="EMBL" id="CP115612">
    <property type="protein sequence ID" value="WBW74149.1"/>
    <property type="molecule type" value="Genomic_DNA"/>
</dbReference>
<feature type="region of interest" description="Disordered" evidence="5">
    <location>
        <begin position="1"/>
        <end position="26"/>
    </location>
</feature>
<dbReference type="KEGG" id="som:SOMG_03384"/>
<dbReference type="InterPro" id="IPR000086">
    <property type="entry name" value="NUDIX_hydrolase_dom"/>
</dbReference>
<dbReference type="GO" id="GO:0005634">
    <property type="term" value="C:nucleus"/>
    <property type="evidence" value="ECO:0007669"/>
    <property type="project" value="TreeGrafter"/>
</dbReference>
<dbReference type="GO" id="GO:0046872">
    <property type="term" value="F:metal ion binding"/>
    <property type="evidence" value="ECO:0007669"/>
    <property type="project" value="UniProtKB-KW"/>
</dbReference>
<dbReference type="PROSITE" id="PS51462">
    <property type="entry name" value="NUDIX"/>
    <property type="match status" value="1"/>
</dbReference>
<keyword evidence="4" id="KW-0460">Magnesium</keyword>
<dbReference type="GO" id="GO:0005737">
    <property type="term" value="C:cytoplasm"/>
    <property type="evidence" value="ECO:0007669"/>
    <property type="project" value="TreeGrafter"/>
</dbReference>
<evidence type="ECO:0000256" key="2">
    <source>
        <dbReference type="ARBA" id="ARBA00022723"/>
    </source>
</evidence>
<dbReference type="PANTHER" id="PTHR12629">
    <property type="entry name" value="DIPHOSPHOINOSITOL POLYPHOSPHATE PHOSPHOHYDROLASE"/>
    <property type="match status" value="1"/>
</dbReference>
<dbReference type="GO" id="GO:1901907">
    <property type="term" value="P:diadenosine pentaphosphate catabolic process"/>
    <property type="evidence" value="ECO:0007669"/>
    <property type="project" value="TreeGrafter"/>
</dbReference>
<feature type="domain" description="Nudix hydrolase" evidence="6">
    <location>
        <begin position="32"/>
        <end position="205"/>
    </location>
</feature>
<evidence type="ECO:0000256" key="4">
    <source>
        <dbReference type="ARBA" id="ARBA00022842"/>
    </source>
</evidence>
<dbReference type="GO" id="GO:0034431">
    <property type="term" value="F:bis(5'-adenosyl)-hexaphosphatase activity"/>
    <property type="evidence" value="ECO:0007669"/>
    <property type="project" value="TreeGrafter"/>
</dbReference>
<dbReference type="SUPFAM" id="SSF55811">
    <property type="entry name" value="Nudix"/>
    <property type="match status" value="1"/>
</dbReference>
<evidence type="ECO:0000313" key="8">
    <source>
        <dbReference type="Proteomes" id="UP001212411"/>
    </source>
</evidence>
<dbReference type="GeneID" id="80876863"/>
<dbReference type="GO" id="GO:0071543">
    <property type="term" value="P:diphosphoinositol polyphosphate metabolic process"/>
    <property type="evidence" value="ECO:0007669"/>
    <property type="project" value="TreeGrafter"/>
</dbReference>
<keyword evidence="3 7" id="KW-0378">Hydrolase</keyword>
<keyword evidence="2" id="KW-0479">Metal-binding</keyword>
<dbReference type="RefSeq" id="XP_056038392.1">
    <property type="nucleotide sequence ID" value="XM_056182174.1"/>
</dbReference>
<dbReference type="GO" id="GO:1901909">
    <property type="term" value="P:diadenosine hexaphosphate catabolic process"/>
    <property type="evidence" value="ECO:0007669"/>
    <property type="project" value="TreeGrafter"/>
</dbReference>
<evidence type="ECO:0000313" key="7">
    <source>
        <dbReference type="EMBL" id="WBW74149.1"/>
    </source>
</evidence>
<dbReference type="Gene3D" id="3.90.79.10">
    <property type="entry name" value="Nucleoside Triphosphate Pyrophosphohydrolase"/>
    <property type="match status" value="1"/>
</dbReference>
<dbReference type="CDD" id="cd04666">
    <property type="entry name" value="NUDIX_DIPP2_like_Nudt4"/>
    <property type="match status" value="1"/>
</dbReference>
<proteinExistence type="predicted"/>
<name>A0AAF0AXX3_9SCHI</name>
<evidence type="ECO:0000256" key="1">
    <source>
        <dbReference type="ARBA" id="ARBA00001946"/>
    </source>
</evidence>
<dbReference type="Proteomes" id="UP001212411">
    <property type="component" value="Chromosome 2"/>
</dbReference>
<dbReference type="InterPro" id="IPR047198">
    <property type="entry name" value="DDP-like_NUDIX"/>
</dbReference>
<dbReference type="GO" id="GO:0034432">
    <property type="term" value="F:bis(5'-adenosyl)-pentaphosphatase activity"/>
    <property type="evidence" value="ECO:0007669"/>
    <property type="project" value="TreeGrafter"/>
</dbReference>
<accession>A0AAF0AXX3</accession>
<dbReference type="PROSITE" id="PS00893">
    <property type="entry name" value="NUDIX_BOX"/>
    <property type="match status" value="1"/>
</dbReference>
<gene>
    <name evidence="7" type="primary">aps1</name>
    <name evidence="7" type="ORF">SOMG_03384</name>
</gene>
<sequence length="217" mass="24825">MLMEPDHLHTAVNRSMTSREGRSKNRFNPITGARLAAGVIALSADKRNVLMVSSAKKLPCWVVPKGGWEADESVQQAALREGWEEGGLIGRITQSLGCFKDDRPTDTVDRRKKYLEQHSMNSHPRHGDDETADATLSSQVEQKMNCIERIMIPPRAECEFFEVLVERLEDYYPEMGKRHRMWMSYAEAKKSLTNRKDILSALEKSSIIKDMDENNHY</sequence>
<organism evidence="7 8">
    <name type="scientific">Schizosaccharomyces osmophilus</name>
    <dbReference type="NCBI Taxonomy" id="2545709"/>
    <lineage>
        <taxon>Eukaryota</taxon>
        <taxon>Fungi</taxon>
        <taxon>Dikarya</taxon>
        <taxon>Ascomycota</taxon>
        <taxon>Taphrinomycotina</taxon>
        <taxon>Schizosaccharomycetes</taxon>
        <taxon>Schizosaccharomycetales</taxon>
        <taxon>Schizosaccharomycetaceae</taxon>
        <taxon>Schizosaccharomyces</taxon>
    </lineage>
</organism>
<dbReference type="InterPro" id="IPR020084">
    <property type="entry name" value="NUDIX_hydrolase_CS"/>
</dbReference>
<evidence type="ECO:0000256" key="3">
    <source>
        <dbReference type="ARBA" id="ARBA00022801"/>
    </source>
</evidence>
<reference evidence="7 8" key="1">
    <citation type="journal article" date="2023" name="G3 (Bethesda)">
        <title>A high-quality reference genome for the fission yeast Schizosaccharomyces osmophilus.</title>
        <authorList>
            <person name="Jia G.S."/>
            <person name="Zhang W.C."/>
            <person name="Liang Y."/>
            <person name="Liu X.H."/>
            <person name="Rhind N."/>
            <person name="Pidoux A."/>
            <person name="Brysch-Herzberg M."/>
            <person name="Du L.L."/>
        </authorList>
    </citation>
    <scope>NUCLEOTIDE SEQUENCE [LARGE SCALE GENOMIC DNA]</scope>
    <source>
        <strain evidence="7 8">CBS 15793</strain>
    </source>
</reference>
<protein>
    <submittedName>
        <fullName evidence="7">Diadenosine 5',5'''-p1,p6-hexaphosphate hydrolase Aps1</fullName>
    </submittedName>
</protein>
<comment type="cofactor">
    <cofactor evidence="1">
        <name>Mg(2+)</name>
        <dbReference type="ChEBI" id="CHEBI:18420"/>
    </cofactor>
</comment>
<dbReference type="GO" id="GO:0008486">
    <property type="term" value="F:diphosphoinositol-polyphosphate diphosphatase activity"/>
    <property type="evidence" value="ECO:0007669"/>
    <property type="project" value="TreeGrafter"/>
</dbReference>
<evidence type="ECO:0000256" key="5">
    <source>
        <dbReference type="SAM" id="MobiDB-lite"/>
    </source>
</evidence>
<dbReference type="Pfam" id="PF00293">
    <property type="entry name" value="NUDIX"/>
    <property type="match status" value="1"/>
</dbReference>
<dbReference type="AlphaFoldDB" id="A0AAF0AXX3"/>